<gene>
    <name evidence="1" type="ORF">EXM22_08720</name>
</gene>
<evidence type="ECO:0000313" key="2">
    <source>
        <dbReference type="Proteomes" id="UP000324209"/>
    </source>
</evidence>
<reference evidence="1 2" key="1">
    <citation type="submission" date="2019-02" db="EMBL/GenBank/DDBJ databases">
        <title>Complete Genome Sequence and Methylome Analysis of free living Spirochaetas.</title>
        <authorList>
            <person name="Fomenkov A."/>
            <person name="Dubinina G."/>
            <person name="Leshcheva N."/>
            <person name="Mikheeva N."/>
            <person name="Grabovich M."/>
            <person name="Vincze T."/>
            <person name="Roberts R.J."/>
        </authorList>
    </citation>
    <scope>NUCLEOTIDE SEQUENCE [LARGE SCALE GENOMIC DNA]</scope>
    <source>
        <strain evidence="1 2">K2</strain>
    </source>
</reference>
<dbReference type="RefSeq" id="WP_149486144.1">
    <property type="nucleotide sequence ID" value="NZ_CP036150.1"/>
</dbReference>
<proteinExistence type="predicted"/>
<evidence type="ECO:0000313" key="1">
    <source>
        <dbReference type="EMBL" id="QEN08064.1"/>
    </source>
</evidence>
<dbReference type="InterPro" id="IPR036086">
    <property type="entry name" value="ParB/Sulfiredoxin_sf"/>
</dbReference>
<protein>
    <submittedName>
        <fullName evidence="1">Transcriptional regulator</fullName>
    </submittedName>
</protein>
<name>A0A5C1QND0_9SPIO</name>
<dbReference type="Proteomes" id="UP000324209">
    <property type="component" value="Chromosome"/>
</dbReference>
<dbReference type="OrthoDB" id="1100724at2"/>
<dbReference type="EMBL" id="CP036150">
    <property type="protein sequence ID" value="QEN08064.1"/>
    <property type="molecule type" value="Genomic_DNA"/>
</dbReference>
<dbReference type="SUPFAM" id="SSF110849">
    <property type="entry name" value="ParB/Sulfiredoxin"/>
    <property type="match status" value="1"/>
</dbReference>
<dbReference type="KEGG" id="ock:EXM22_08720"/>
<accession>A0A5C1QND0</accession>
<dbReference type="AlphaFoldDB" id="A0A5C1QND0"/>
<sequence>MMDKNLMNSQASSDFNRAKSRALFNTIMNILKPERRQLLSFYDVKSLIKTSSESYRGMQAVNIDQIAGSEGRYSDFNKAFFPKKEHLRKRWESIDKAYMGDVNLPPIMLYKIGDLYFVRDGNHRVSVAKAQGVYSIDAEVTELSTEMELTSKMDMMDLKRTVIEYERNLILKQTDLDGIIEEGEIFFTAPGRYEEMLQHILGHKYFINMNQEEEILLPVAARSWYENLYTPIVKVIRDSNLLSRFPGRTEADLYIWIVKQWHYMKEKYGPEYPLEAAAAKYTQEFGYSFFKNPLKWLQQKFNPVE</sequence>
<keyword evidence="2" id="KW-1185">Reference proteome</keyword>
<organism evidence="1 2">
    <name type="scientific">Oceanispirochaeta crateris</name>
    <dbReference type="NCBI Taxonomy" id="2518645"/>
    <lineage>
        <taxon>Bacteria</taxon>
        <taxon>Pseudomonadati</taxon>
        <taxon>Spirochaetota</taxon>
        <taxon>Spirochaetia</taxon>
        <taxon>Spirochaetales</taxon>
        <taxon>Spirochaetaceae</taxon>
        <taxon>Oceanispirochaeta</taxon>
    </lineage>
</organism>